<feature type="signal peptide" evidence="4">
    <location>
        <begin position="1"/>
        <end position="32"/>
    </location>
</feature>
<keyword evidence="6" id="KW-1185">Reference proteome</keyword>
<evidence type="ECO:0000256" key="4">
    <source>
        <dbReference type="SAM" id="SignalP"/>
    </source>
</evidence>
<dbReference type="EMBL" id="LANJ01000019">
    <property type="protein sequence ID" value="KKC37404.1"/>
    <property type="molecule type" value="Genomic_DNA"/>
</dbReference>
<comment type="subcellular location">
    <subcellularLocation>
        <location evidence="1">Periplasm</location>
    </subcellularLocation>
</comment>
<name>A0A0F5QBM0_9HYPH</name>
<dbReference type="PANTHER" id="PTHR43649">
    <property type="entry name" value="ARABINOSE-BINDING PROTEIN-RELATED"/>
    <property type="match status" value="1"/>
</dbReference>
<protein>
    <submittedName>
        <fullName evidence="5">Transcriptional antiterminator</fullName>
    </submittedName>
</protein>
<comment type="caution">
    <text evidence="5">The sequence shown here is derived from an EMBL/GenBank/DDBJ whole genome shotgun (WGS) entry which is preliminary data.</text>
</comment>
<dbReference type="Gene3D" id="3.40.190.10">
    <property type="entry name" value="Periplasmic binding protein-like II"/>
    <property type="match status" value="2"/>
</dbReference>
<evidence type="ECO:0000256" key="1">
    <source>
        <dbReference type="ARBA" id="ARBA00004418"/>
    </source>
</evidence>
<dbReference type="RefSeq" id="WP_046137396.1">
    <property type="nucleotide sequence ID" value="NZ_LANJ01000019.1"/>
</dbReference>
<dbReference type="SUPFAM" id="SSF53850">
    <property type="entry name" value="Periplasmic binding protein-like II"/>
    <property type="match status" value="1"/>
</dbReference>
<dbReference type="NCBIfam" id="TIGR01409">
    <property type="entry name" value="TAT_signal_seq"/>
    <property type="match status" value="1"/>
</dbReference>
<dbReference type="GO" id="GO:0042597">
    <property type="term" value="C:periplasmic space"/>
    <property type="evidence" value="ECO:0007669"/>
    <property type="project" value="UniProtKB-SubCell"/>
</dbReference>
<dbReference type="PANTHER" id="PTHR43649:SF12">
    <property type="entry name" value="DIACETYLCHITOBIOSE BINDING PROTEIN DASA"/>
    <property type="match status" value="1"/>
</dbReference>
<accession>A0A0F5QBM0</accession>
<organism evidence="5 6">
    <name type="scientific">Devosia epidermidihirudinis</name>
    <dbReference type="NCBI Taxonomy" id="1293439"/>
    <lineage>
        <taxon>Bacteria</taxon>
        <taxon>Pseudomonadati</taxon>
        <taxon>Pseudomonadota</taxon>
        <taxon>Alphaproteobacteria</taxon>
        <taxon>Hyphomicrobiales</taxon>
        <taxon>Devosiaceae</taxon>
        <taxon>Devosia</taxon>
    </lineage>
</organism>
<dbReference type="InterPro" id="IPR006311">
    <property type="entry name" value="TAT_signal"/>
</dbReference>
<keyword evidence="4" id="KW-0732">Signal</keyword>
<evidence type="ECO:0000256" key="3">
    <source>
        <dbReference type="ARBA" id="ARBA00022764"/>
    </source>
</evidence>
<dbReference type="Proteomes" id="UP000033411">
    <property type="component" value="Unassembled WGS sequence"/>
</dbReference>
<dbReference type="STRING" id="1293439.WH87_12800"/>
<evidence type="ECO:0000313" key="5">
    <source>
        <dbReference type="EMBL" id="KKC37404.1"/>
    </source>
</evidence>
<dbReference type="InterPro" id="IPR050490">
    <property type="entry name" value="Bact_solute-bd_prot1"/>
</dbReference>
<comment type="similarity">
    <text evidence="2">Belongs to the bacterial solute-binding protein 1 family.</text>
</comment>
<dbReference type="Pfam" id="PF01547">
    <property type="entry name" value="SBP_bac_1"/>
    <property type="match status" value="1"/>
</dbReference>
<reference evidence="5 6" key="1">
    <citation type="submission" date="2015-03" db="EMBL/GenBank/DDBJ databases">
        <authorList>
            <person name="Lepp D."/>
            <person name="Hassan Y.I."/>
            <person name="Li X.-Z."/>
            <person name="Zhou T."/>
        </authorList>
    </citation>
    <scope>NUCLEOTIDE SEQUENCE [LARGE SCALE GENOMIC DNA]</scope>
    <source>
        <strain evidence="5 6">E84</strain>
    </source>
</reference>
<proteinExistence type="inferred from homology"/>
<feature type="chain" id="PRO_5002494221" evidence="4">
    <location>
        <begin position="33"/>
        <end position="427"/>
    </location>
</feature>
<dbReference type="InterPro" id="IPR019546">
    <property type="entry name" value="TAT_signal_bac_arc"/>
</dbReference>
<evidence type="ECO:0000256" key="2">
    <source>
        <dbReference type="ARBA" id="ARBA00008520"/>
    </source>
</evidence>
<dbReference type="PROSITE" id="PS51318">
    <property type="entry name" value="TAT"/>
    <property type="match status" value="1"/>
</dbReference>
<gene>
    <name evidence="5" type="ORF">WH87_12800</name>
</gene>
<dbReference type="OrthoDB" id="7374398at2"/>
<evidence type="ECO:0000313" key="6">
    <source>
        <dbReference type="Proteomes" id="UP000033411"/>
    </source>
</evidence>
<keyword evidence="3" id="KW-0574">Periplasm</keyword>
<dbReference type="InterPro" id="IPR006059">
    <property type="entry name" value="SBP"/>
</dbReference>
<dbReference type="AlphaFoldDB" id="A0A0F5QBM0"/>
<dbReference type="PATRIC" id="fig|1293439.3.peg.2168"/>
<sequence length="427" mass="46158">MSESNTFRITRRHFLGTVAGGIALMAAGPSFAQSKTLQVLSHRVHQTSLGEGDKDLLAAWKQEHDTDVVFTTLDSNPLMDRLFREASLAQTDFSVGYMVDNRPTSDNAKLFESLQEYQDKDPIEAFDDIAAGLVRGMTIDGRLIGIPVRTATQGLFYNEELLAEAGFDAPPTTLEELVAQTIAISEHGKATGMILASDLAVFPVMFARAFGGDFINGDFELLPDPAAMQTALTVMADMFQKGALPRSYATNKGEELLTWMQQGRAAFSVLPFARAAQLNDPAVSNYAGKIKAIGFPISETLKGKVEMSAVVEAWAMTIPANAVDKDLAWQFIKEVSSKKNTLGMALNGNGPARVSTFLEPELTAKNALAEIESQVLANARGAFPPFAEAARAQQIFIEEVQLAVLGRKSPQDAVASMQARIQPLLPA</sequence>